<keyword evidence="1" id="KW-0732">Signal</keyword>
<feature type="signal peptide" evidence="1">
    <location>
        <begin position="1"/>
        <end position="27"/>
    </location>
</feature>
<dbReference type="Proteomes" id="UP000712600">
    <property type="component" value="Unassembled WGS sequence"/>
</dbReference>
<evidence type="ECO:0000256" key="1">
    <source>
        <dbReference type="SAM" id="SignalP"/>
    </source>
</evidence>
<protein>
    <submittedName>
        <fullName evidence="2">Uncharacterized protein</fullName>
    </submittedName>
</protein>
<name>A0A8S9RFK4_BRACR</name>
<reference evidence="2" key="1">
    <citation type="submission" date="2019-12" db="EMBL/GenBank/DDBJ databases">
        <title>Genome sequencing and annotation of Brassica cretica.</title>
        <authorList>
            <person name="Studholme D.J."/>
            <person name="Sarris P."/>
        </authorList>
    </citation>
    <scope>NUCLEOTIDE SEQUENCE</scope>
    <source>
        <strain evidence="2">PFS-109/04</strain>
        <tissue evidence="2">Leaf</tissue>
    </source>
</reference>
<evidence type="ECO:0000313" key="3">
    <source>
        <dbReference type="Proteomes" id="UP000712600"/>
    </source>
</evidence>
<comment type="caution">
    <text evidence="2">The sequence shown here is derived from an EMBL/GenBank/DDBJ whole genome shotgun (WGS) entry which is preliminary data.</text>
</comment>
<gene>
    <name evidence="2" type="ORF">F2Q69_00058159</name>
</gene>
<sequence length="171" mass="19046">MGSLLCSSYVMLAKTVFIVEWIVGCQCYEAWCLVSTQVLACVQRRRHPNAARAPWSSRHIYLLFFLEEQKNFIHAFVFTTVRLHLKVSSGLVLNPLLIPLKASISGQDRPQAAADSEMAELQIEEQAVPIEVQDPYGSIQFPSITRNQASVIIYTFNLGSASSPIESGLET</sequence>
<dbReference type="AlphaFoldDB" id="A0A8S9RFK4"/>
<evidence type="ECO:0000313" key="2">
    <source>
        <dbReference type="EMBL" id="KAF3571738.1"/>
    </source>
</evidence>
<feature type="chain" id="PRO_5035847001" evidence="1">
    <location>
        <begin position="28"/>
        <end position="171"/>
    </location>
</feature>
<dbReference type="EMBL" id="QGKX02000095">
    <property type="protein sequence ID" value="KAF3571738.1"/>
    <property type="molecule type" value="Genomic_DNA"/>
</dbReference>
<proteinExistence type="predicted"/>
<organism evidence="2 3">
    <name type="scientific">Brassica cretica</name>
    <name type="common">Mustard</name>
    <dbReference type="NCBI Taxonomy" id="69181"/>
    <lineage>
        <taxon>Eukaryota</taxon>
        <taxon>Viridiplantae</taxon>
        <taxon>Streptophyta</taxon>
        <taxon>Embryophyta</taxon>
        <taxon>Tracheophyta</taxon>
        <taxon>Spermatophyta</taxon>
        <taxon>Magnoliopsida</taxon>
        <taxon>eudicotyledons</taxon>
        <taxon>Gunneridae</taxon>
        <taxon>Pentapetalae</taxon>
        <taxon>rosids</taxon>
        <taxon>malvids</taxon>
        <taxon>Brassicales</taxon>
        <taxon>Brassicaceae</taxon>
        <taxon>Brassiceae</taxon>
        <taxon>Brassica</taxon>
    </lineage>
</organism>
<accession>A0A8S9RFK4</accession>